<dbReference type="InterPro" id="IPR031825">
    <property type="entry name" value="RXLR"/>
</dbReference>
<organism evidence="6 7">
    <name type="scientific">Phytophthora fragariae</name>
    <dbReference type="NCBI Taxonomy" id="53985"/>
    <lineage>
        <taxon>Eukaryota</taxon>
        <taxon>Sar</taxon>
        <taxon>Stramenopiles</taxon>
        <taxon>Oomycota</taxon>
        <taxon>Peronosporomycetes</taxon>
        <taxon>Peronosporales</taxon>
        <taxon>Peronosporaceae</taxon>
        <taxon>Phytophthora</taxon>
    </lineage>
</organism>
<comment type="similarity">
    <text evidence="2">Belongs to the RxLR effector family.</text>
</comment>
<proteinExistence type="inferred from homology"/>
<dbReference type="AlphaFoldDB" id="A0A6G0MJC2"/>
<reference evidence="6 7" key="1">
    <citation type="submission" date="2018-09" db="EMBL/GenBank/DDBJ databases">
        <title>Genomic investigation of the strawberry pathogen Phytophthora fragariae indicates pathogenicity is determined by transcriptional variation in three key races.</title>
        <authorList>
            <person name="Adams T.M."/>
            <person name="Armitage A.D."/>
            <person name="Sobczyk M.K."/>
            <person name="Bates H.J."/>
            <person name="Dunwell J.M."/>
            <person name="Nellist C.F."/>
            <person name="Harrison R.J."/>
        </authorList>
    </citation>
    <scope>NUCLEOTIDE SEQUENCE [LARGE SCALE GENOMIC DNA]</scope>
    <source>
        <strain evidence="6 7">BC-23</strain>
    </source>
</reference>
<sequence>MTGKFKAAVCLHGVILVALAILLAFADALPVGTDSTKIGAQQTFQGNSRYDQNPRHLRSHKHTLDEEERVNIPVISKLADKISKKPKSQEEVFKLFTKMQLVNEKANLFENPQFLKWTSAVTKGYKDSQAADMAITLTLSRQLGDDALAKMIIEAKTVSSTENVAVRLEEAQIKNWLSKKETAYSVLRTLKIEENGHMLLWNPLLETWVSYVKMTRENPYKLLLSKMRARYSDEIIASLIVSAKRDVLESTIAQKLEDVLLDSWMPQSADAIFKLLKLDSRGRDLFHSPRLSTWASYVTRMEGKQADEQMYKVLRATYGDDELAMMLAASKQSALGDVAKRLEGVQHKVGLNEGKTAKRFFTTLKLNTQGDKLFESPAFYSWVDYVTKLSPKNADELMLSTLKTSYKDDVILAKMFLAAKESSFTKAIAEKLEQAQMADWLRNEKSADDVFKLLKLDDGM</sequence>
<feature type="chain" id="PRO_5026047304" description="RxLR effector protein" evidence="5">
    <location>
        <begin position="29"/>
        <end position="460"/>
    </location>
</feature>
<dbReference type="Proteomes" id="UP000476176">
    <property type="component" value="Unassembled WGS sequence"/>
</dbReference>
<comment type="caution">
    <text evidence="6">The sequence shown here is derived from an EMBL/GenBank/DDBJ whole genome shotgun (WGS) entry which is preliminary data.</text>
</comment>
<comment type="subcellular location">
    <subcellularLocation>
        <location evidence="1">Secreted</location>
    </subcellularLocation>
</comment>
<evidence type="ECO:0000256" key="1">
    <source>
        <dbReference type="ARBA" id="ARBA00004613"/>
    </source>
</evidence>
<gene>
    <name evidence="6" type="ORF">PF004_g27860</name>
</gene>
<dbReference type="Pfam" id="PF16810">
    <property type="entry name" value="RXLR"/>
    <property type="match status" value="1"/>
</dbReference>
<feature type="signal peptide" evidence="5">
    <location>
        <begin position="1"/>
        <end position="28"/>
    </location>
</feature>
<keyword evidence="3" id="KW-0964">Secreted</keyword>
<evidence type="ECO:0000256" key="3">
    <source>
        <dbReference type="ARBA" id="ARBA00022525"/>
    </source>
</evidence>
<accession>A0A6G0MJC2</accession>
<keyword evidence="4 5" id="KW-0732">Signal</keyword>
<name>A0A6G0MJC2_9STRA</name>
<evidence type="ECO:0000256" key="5">
    <source>
        <dbReference type="SAM" id="SignalP"/>
    </source>
</evidence>
<dbReference type="EMBL" id="QXGC01004230">
    <property type="protein sequence ID" value="KAE9170483.1"/>
    <property type="molecule type" value="Genomic_DNA"/>
</dbReference>
<evidence type="ECO:0000256" key="4">
    <source>
        <dbReference type="ARBA" id="ARBA00022729"/>
    </source>
</evidence>
<evidence type="ECO:0000313" key="7">
    <source>
        <dbReference type="Proteomes" id="UP000476176"/>
    </source>
</evidence>
<evidence type="ECO:0000256" key="2">
    <source>
        <dbReference type="ARBA" id="ARBA00010400"/>
    </source>
</evidence>
<feature type="non-terminal residue" evidence="6">
    <location>
        <position position="460"/>
    </location>
</feature>
<evidence type="ECO:0008006" key="8">
    <source>
        <dbReference type="Google" id="ProtNLM"/>
    </source>
</evidence>
<evidence type="ECO:0000313" key="6">
    <source>
        <dbReference type="EMBL" id="KAE9170483.1"/>
    </source>
</evidence>
<protein>
    <recommendedName>
        <fullName evidence="8">RxLR effector protein</fullName>
    </recommendedName>
</protein>